<keyword evidence="4" id="KW-1185">Reference proteome</keyword>
<feature type="compositionally biased region" description="Polar residues" evidence="1">
    <location>
        <begin position="23"/>
        <end position="36"/>
    </location>
</feature>
<dbReference type="EnsemblMetazoa" id="ISCW003610-RA">
    <property type="protein sequence ID" value="ISCW003610-PA"/>
    <property type="gene ID" value="ISCW003610"/>
</dbReference>
<feature type="compositionally biased region" description="Polar residues" evidence="1">
    <location>
        <begin position="65"/>
        <end position="76"/>
    </location>
</feature>
<dbReference type="VEuPathDB" id="VectorBase:ISCI003610"/>
<feature type="region of interest" description="Disordered" evidence="1">
    <location>
        <begin position="1"/>
        <end position="76"/>
    </location>
</feature>
<gene>
    <name evidence="2" type="ORF">IscW_ISCW003610</name>
</gene>
<evidence type="ECO:0000313" key="4">
    <source>
        <dbReference type="Proteomes" id="UP000001555"/>
    </source>
</evidence>
<name>B7PF99_IXOSC</name>
<dbReference type="Proteomes" id="UP000001555">
    <property type="component" value="Unassembled WGS sequence"/>
</dbReference>
<feature type="compositionally biased region" description="Basic residues" evidence="1">
    <location>
        <begin position="37"/>
        <end position="47"/>
    </location>
</feature>
<dbReference type="EMBL" id="ABJB010799379">
    <property type="status" value="NOT_ANNOTATED_CDS"/>
    <property type="molecule type" value="Genomic_DNA"/>
</dbReference>
<dbReference type="VEuPathDB" id="VectorBase:ISCW003610"/>
<protein>
    <submittedName>
        <fullName evidence="2 3">Uncharacterized protein</fullName>
    </submittedName>
</protein>
<reference evidence="2 4" key="1">
    <citation type="submission" date="2008-03" db="EMBL/GenBank/DDBJ databases">
        <title>Annotation of Ixodes scapularis.</title>
        <authorList>
            <consortium name="Ixodes scapularis Genome Project Consortium"/>
            <person name="Caler E."/>
            <person name="Hannick L.I."/>
            <person name="Bidwell S."/>
            <person name="Joardar V."/>
            <person name="Thiagarajan M."/>
            <person name="Amedeo P."/>
            <person name="Galinsky K.J."/>
            <person name="Schobel S."/>
            <person name="Inman J."/>
            <person name="Hostetler J."/>
            <person name="Miller J."/>
            <person name="Hammond M."/>
            <person name="Megy K."/>
            <person name="Lawson D."/>
            <person name="Kodira C."/>
            <person name="Sutton G."/>
            <person name="Meyer J."/>
            <person name="Hill C.A."/>
            <person name="Birren B."/>
            <person name="Nene V."/>
            <person name="Collins F."/>
            <person name="Alarcon-Chaidez F."/>
            <person name="Wikel S."/>
            <person name="Strausberg R."/>
        </authorList>
    </citation>
    <scope>NUCLEOTIDE SEQUENCE [LARGE SCALE GENOMIC DNA]</scope>
    <source>
        <strain evidence="4">Wikel</strain>
        <strain evidence="2">Wikel colony</strain>
    </source>
</reference>
<dbReference type="PaxDb" id="6945-B7PF99"/>
<feature type="non-terminal residue" evidence="2">
    <location>
        <position position="76"/>
    </location>
</feature>
<evidence type="ECO:0000313" key="3">
    <source>
        <dbReference type="EnsemblMetazoa" id="ISCW003610-PA"/>
    </source>
</evidence>
<accession>B7PF99</accession>
<reference evidence="3" key="2">
    <citation type="submission" date="2020-05" db="UniProtKB">
        <authorList>
            <consortium name="EnsemblMetazoa"/>
        </authorList>
    </citation>
    <scope>IDENTIFICATION</scope>
    <source>
        <strain evidence="3">wikel</strain>
    </source>
</reference>
<dbReference type="EMBL" id="DS700653">
    <property type="protein sequence ID" value="EEC05271.1"/>
    <property type="molecule type" value="Genomic_DNA"/>
</dbReference>
<sequence>STTAIESSSLSVNSSEAAIPRHGTNTSAATPNTCKLNRTHSSSHHPHPFPNPPFSEEAEDERSQKTAGTLPSFPKS</sequence>
<dbReference type="AlphaFoldDB" id="B7PF99"/>
<dbReference type="HOGENOM" id="CLU_2661568_0_0_1"/>
<evidence type="ECO:0000313" key="2">
    <source>
        <dbReference type="EMBL" id="EEC05271.1"/>
    </source>
</evidence>
<organism>
    <name type="scientific">Ixodes scapularis</name>
    <name type="common">Black-legged tick</name>
    <name type="synonym">Deer tick</name>
    <dbReference type="NCBI Taxonomy" id="6945"/>
    <lineage>
        <taxon>Eukaryota</taxon>
        <taxon>Metazoa</taxon>
        <taxon>Ecdysozoa</taxon>
        <taxon>Arthropoda</taxon>
        <taxon>Chelicerata</taxon>
        <taxon>Arachnida</taxon>
        <taxon>Acari</taxon>
        <taxon>Parasitiformes</taxon>
        <taxon>Ixodida</taxon>
        <taxon>Ixodoidea</taxon>
        <taxon>Ixodidae</taxon>
        <taxon>Ixodinae</taxon>
        <taxon>Ixodes</taxon>
    </lineage>
</organism>
<evidence type="ECO:0000256" key="1">
    <source>
        <dbReference type="SAM" id="MobiDB-lite"/>
    </source>
</evidence>
<dbReference type="InParanoid" id="B7PF99"/>
<feature type="non-terminal residue" evidence="2">
    <location>
        <position position="1"/>
    </location>
</feature>
<proteinExistence type="predicted"/>